<dbReference type="Gene3D" id="1.20.1250.20">
    <property type="entry name" value="MFS general substrate transporter like domains"/>
    <property type="match status" value="1"/>
</dbReference>
<feature type="transmembrane region" description="Helical" evidence="6">
    <location>
        <begin position="204"/>
        <end position="226"/>
    </location>
</feature>
<feature type="transmembrane region" description="Helical" evidence="6">
    <location>
        <begin position="42"/>
        <end position="65"/>
    </location>
</feature>
<keyword evidence="2" id="KW-1003">Cell membrane</keyword>
<evidence type="ECO:0000313" key="8">
    <source>
        <dbReference type="EMBL" id="THV39429.1"/>
    </source>
</evidence>
<evidence type="ECO:0000256" key="2">
    <source>
        <dbReference type="ARBA" id="ARBA00022475"/>
    </source>
</evidence>
<comment type="subcellular location">
    <subcellularLocation>
        <location evidence="1">Cell membrane</location>
        <topology evidence="1">Multi-pass membrane protein</topology>
    </subcellularLocation>
</comment>
<dbReference type="InterPro" id="IPR050189">
    <property type="entry name" value="MFS_Efflux_Transporters"/>
</dbReference>
<dbReference type="CDD" id="cd17324">
    <property type="entry name" value="MFS_NepI_like"/>
    <property type="match status" value="1"/>
</dbReference>
<organism evidence="8 9">
    <name type="scientific">Glycomyces buryatensis</name>
    <dbReference type="NCBI Taxonomy" id="2570927"/>
    <lineage>
        <taxon>Bacteria</taxon>
        <taxon>Bacillati</taxon>
        <taxon>Actinomycetota</taxon>
        <taxon>Actinomycetes</taxon>
        <taxon>Glycomycetales</taxon>
        <taxon>Glycomycetaceae</taxon>
        <taxon>Glycomyces</taxon>
    </lineage>
</organism>
<evidence type="ECO:0000256" key="4">
    <source>
        <dbReference type="ARBA" id="ARBA00022989"/>
    </source>
</evidence>
<dbReference type="PANTHER" id="PTHR43124:SF10">
    <property type="entry name" value="PURINE EFFLUX PUMP PBUE"/>
    <property type="match status" value="1"/>
</dbReference>
<dbReference type="PROSITE" id="PS50850">
    <property type="entry name" value="MFS"/>
    <property type="match status" value="1"/>
</dbReference>
<keyword evidence="9" id="KW-1185">Reference proteome</keyword>
<accession>A0A4S8QE28</accession>
<feature type="transmembrane region" description="Helical" evidence="6">
    <location>
        <begin position="359"/>
        <end position="379"/>
    </location>
</feature>
<reference evidence="8 9" key="2">
    <citation type="submission" date="2019-05" db="EMBL/GenBank/DDBJ databases">
        <title>Glycomyces buryatensis sp. nov.</title>
        <authorList>
            <person name="Nikitina E."/>
        </authorList>
    </citation>
    <scope>NUCLEOTIDE SEQUENCE [LARGE SCALE GENOMIC DNA]</scope>
    <source>
        <strain evidence="8 9">18</strain>
    </source>
</reference>
<dbReference type="GO" id="GO:0005886">
    <property type="term" value="C:plasma membrane"/>
    <property type="evidence" value="ECO:0007669"/>
    <property type="project" value="UniProtKB-SubCell"/>
</dbReference>
<feature type="transmembrane region" description="Helical" evidence="6">
    <location>
        <begin position="270"/>
        <end position="288"/>
    </location>
</feature>
<evidence type="ECO:0000313" key="9">
    <source>
        <dbReference type="Proteomes" id="UP000308760"/>
    </source>
</evidence>
<evidence type="ECO:0000256" key="6">
    <source>
        <dbReference type="SAM" id="Phobius"/>
    </source>
</evidence>
<protein>
    <submittedName>
        <fullName evidence="8">MFS transporter</fullName>
    </submittedName>
</protein>
<feature type="transmembrane region" description="Helical" evidence="6">
    <location>
        <begin position="72"/>
        <end position="92"/>
    </location>
</feature>
<dbReference type="InterPro" id="IPR036259">
    <property type="entry name" value="MFS_trans_sf"/>
</dbReference>
<feature type="transmembrane region" description="Helical" evidence="6">
    <location>
        <begin position="131"/>
        <end position="153"/>
    </location>
</feature>
<evidence type="ECO:0000256" key="5">
    <source>
        <dbReference type="ARBA" id="ARBA00023136"/>
    </source>
</evidence>
<evidence type="ECO:0000256" key="3">
    <source>
        <dbReference type="ARBA" id="ARBA00022692"/>
    </source>
</evidence>
<sequence length="390" mass="39270">MTRNHLWLASLFIATLSLGTDEFVIAGVLTPVAADLEISTGAAGQLVTAFALAFALGAPVLAVWLDRHPRRPVLCGGLAIFALANLGCAAVDDFPALLALRILAGLSAAAVSTSAFAIAAAGAPRGRQGTYLSVVTAGLTVALFTGVPIGAWIADVFNWRATFVLIAVVAAAAALTAFSTLPPLPGAAPAPLSERLAPLRHPSVLRMVAAIFLCGTGGLMFYTYLGPITERTTGSDEHLPLLLLLTGLVGVGAALGGGRLSDRFGPRRSRVIVITGHAAALAVLALLAGYGAPIWAFAAIVAVWSLFAWALNPPMQASTIAAAPDAPMTAVSLNITGLYAGTAIAGALGGLALDHLGPQAIPVIGALALAAAGVIASPATRPGRLVGSRA</sequence>
<dbReference type="RefSeq" id="WP_136535847.1">
    <property type="nucleotide sequence ID" value="NZ_STGY01000066.1"/>
</dbReference>
<dbReference type="Pfam" id="PF07690">
    <property type="entry name" value="MFS_1"/>
    <property type="match status" value="1"/>
</dbReference>
<name>A0A4S8QE28_9ACTN</name>
<dbReference type="EMBL" id="STGY01000066">
    <property type="protein sequence ID" value="THV39429.1"/>
    <property type="molecule type" value="Genomic_DNA"/>
</dbReference>
<proteinExistence type="predicted"/>
<feature type="transmembrane region" description="Helical" evidence="6">
    <location>
        <begin position="238"/>
        <end position="258"/>
    </location>
</feature>
<dbReference type="PANTHER" id="PTHR43124">
    <property type="entry name" value="PURINE EFFLUX PUMP PBUE"/>
    <property type="match status" value="1"/>
</dbReference>
<feature type="transmembrane region" description="Helical" evidence="6">
    <location>
        <begin position="159"/>
        <end position="184"/>
    </location>
</feature>
<dbReference type="AlphaFoldDB" id="A0A4S8QE28"/>
<dbReference type="InterPro" id="IPR011701">
    <property type="entry name" value="MFS"/>
</dbReference>
<dbReference type="SUPFAM" id="SSF103473">
    <property type="entry name" value="MFS general substrate transporter"/>
    <property type="match status" value="1"/>
</dbReference>
<keyword evidence="5 6" id="KW-0472">Membrane</keyword>
<feature type="transmembrane region" description="Helical" evidence="6">
    <location>
        <begin position="331"/>
        <end position="353"/>
    </location>
</feature>
<feature type="transmembrane region" description="Helical" evidence="6">
    <location>
        <begin position="294"/>
        <end position="311"/>
    </location>
</feature>
<keyword evidence="4 6" id="KW-1133">Transmembrane helix</keyword>
<reference evidence="9" key="1">
    <citation type="submission" date="2019-04" db="EMBL/GenBank/DDBJ databases">
        <title>Nocardioides xinjiangensis sp. nov.</title>
        <authorList>
            <person name="Liu S."/>
        </authorList>
    </citation>
    <scope>NUCLEOTIDE SEQUENCE [LARGE SCALE GENOMIC DNA]</scope>
    <source>
        <strain evidence="9">18</strain>
    </source>
</reference>
<comment type="caution">
    <text evidence="8">The sequence shown here is derived from an EMBL/GenBank/DDBJ whole genome shotgun (WGS) entry which is preliminary data.</text>
</comment>
<keyword evidence="3 6" id="KW-0812">Transmembrane</keyword>
<feature type="transmembrane region" description="Helical" evidence="6">
    <location>
        <begin position="98"/>
        <end position="119"/>
    </location>
</feature>
<evidence type="ECO:0000256" key="1">
    <source>
        <dbReference type="ARBA" id="ARBA00004651"/>
    </source>
</evidence>
<feature type="domain" description="Major facilitator superfamily (MFS) profile" evidence="7">
    <location>
        <begin position="7"/>
        <end position="383"/>
    </location>
</feature>
<dbReference type="InterPro" id="IPR020846">
    <property type="entry name" value="MFS_dom"/>
</dbReference>
<gene>
    <name evidence="8" type="ORF">FAB82_17580</name>
</gene>
<dbReference type="OrthoDB" id="9814237at2"/>
<evidence type="ECO:0000259" key="7">
    <source>
        <dbReference type="PROSITE" id="PS50850"/>
    </source>
</evidence>
<dbReference type="GO" id="GO:0022857">
    <property type="term" value="F:transmembrane transporter activity"/>
    <property type="evidence" value="ECO:0007669"/>
    <property type="project" value="InterPro"/>
</dbReference>
<dbReference type="Proteomes" id="UP000308760">
    <property type="component" value="Unassembled WGS sequence"/>
</dbReference>